<dbReference type="EMBL" id="BAAABL010000042">
    <property type="protein sequence ID" value="GAA0299240.1"/>
    <property type="molecule type" value="Genomic_DNA"/>
</dbReference>
<sequence length="288" mass="30599">MFPGATADPSAPAYTVVGAPLDVSTSFRPGARFGPERVRRFAGTFEDYDRATDQSFSTLDIADHGDVHAWNDPAEYCDYLASVCREIDRDGAVPLTIGGEHTVSLGPIRALEPDVVVVCDAHLDLRTEYDGDPWSHSTVTRHALDVADEAVILGARSGSEAEWVRADESDVTVVEPDAVGAWTPPGDYAMRDVYLSVDVDAADPAYAPGTGTPEPYGLTSRELRDVVRAVAPHASGFDVVEVNDRDDGQSATLAAKLLRDFVFAHADATAGADTDVDADGSLDGDDSS</sequence>
<dbReference type="Proteomes" id="UP001500837">
    <property type="component" value="Unassembled WGS sequence"/>
</dbReference>
<proteinExistence type="inferred from homology"/>
<feature type="binding site" evidence="4">
    <location>
        <position position="120"/>
    </location>
    <ligand>
        <name>Mn(2+)</name>
        <dbReference type="ChEBI" id="CHEBI:29035"/>
        <label>1</label>
    </ligand>
</feature>
<keyword evidence="7" id="KW-1185">Reference proteome</keyword>
<comment type="caution">
    <text evidence="6">The sequence shown here is derived from an EMBL/GenBank/DDBJ whole genome shotgun (WGS) entry which is preliminary data.</text>
</comment>
<evidence type="ECO:0000313" key="7">
    <source>
        <dbReference type="Proteomes" id="UP001500837"/>
    </source>
</evidence>
<dbReference type="PIRSF" id="PIRSF036979">
    <property type="entry name" value="Arginase"/>
    <property type="match status" value="1"/>
</dbReference>
<dbReference type="InterPro" id="IPR020855">
    <property type="entry name" value="Ureohydrolase_Mn_BS"/>
</dbReference>
<evidence type="ECO:0000313" key="6">
    <source>
        <dbReference type="EMBL" id="GAA0299240.1"/>
    </source>
</evidence>
<feature type="binding site" evidence="4">
    <location>
        <position position="200"/>
    </location>
    <ligand>
        <name>Mn(2+)</name>
        <dbReference type="ChEBI" id="CHEBI:29035"/>
        <label>1</label>
    </ligand>
</feature>
<comment type="similarity">
    <text evidence="1">Belongs to the arginase family. Agmatinase subfamily.</text>
</comment>
<dbReference type="Pfam" id="PF00491">
    <property type="entry name" value="Arginase"/>
    <property type="match status" value="1"/>
</dbReference>
<dbReference type="PROSITE" id="PS01053">
    <property type="entry name" value="ARGINASE_1"/>
    <property type="match status" value="1"/>
</dbReference>
<evidence type="ECO:0000256" key="1">
    <source>
        <dbReference type="ARBA" id="ARBA00009227"/>
    </source>
</evidence>
<reference evidence="6 7" key="1">
    <citation type="journal article" date="2019" name="Int. J. Syst. Evol. Microbiol.">
        <title>The Global Catalogue of Microorganisms (GCM) 10K type strain sequencing project: providing services to taxonomists for standard genome sequencing and annotation.</title>
        <authorList>
            <consortium name="The Broad Institute Genomics Platform"/>
            <consortium name="The Broad Institute Genome Sequencing Center for Infectious Disease"/>
            <person name="Wu L."/>
            <person name="Ma J."/>
        </authorList>
    </citation>
    <scope>NUCLEOTIDE SEQUENCE [LARGE SCALE GENOMIC DNA]</scope>
    <source>
        <strain evidence="6 7">JCM 16330</strain>
    </source>
</reference>
<dbReference type="Gene3D" id="3.40.800.10">
    <property type="entry name" value="Ureohydrolase domain"/>
    <property type="match status" value="1"/>
</dbReference>
<dbReference type="PANTHER" id="PTHR11358">
    <property type="entry name" value="ARGINASE/AGMATINASE"/>
    <property type="match status" value="1"/>
</dbReference>
<dbReference type="NCBIfam" id="TIGR01230">
    <property type="entry name" value="agmatinase"/>
    <property type="match status" value="1"/>
</dbReference>
<evidence type="ECO:0000256" key="2">
    <source>
        <dbReference type="ARBA" id="ARBA00022723"/>
    </source>
</evidence>
<dbReference type="GO" id="GO:0008783">
    <property type="term" value="F:agmatinase activity"/>
    <property type="evidence" value="ECO:0007669"/>
    <property type="project" value="TreeGrafter"/>
</dbReference>
<dbReference type="RefSeq" id="WP_211311174.1">
    <property type="nucleotide sequence ID" value="NZ_BAAABL010000042.1"/>
</dbReference>
<dbReference type="PROSITE" id="PS51409">
    <property type="entry name" value="ARGINASE_2"/>
    <property type="match status" value="1"/>
</dbReference>
<dbReference type="AlphaFoldDB" id="A0AAV3S7M6"/>
<dbReference type="InterPro" id="IPR023696">
    <property type="entry name" value="Ureohydrolase_dom_sf"/>
</dbReference>
<accession>A0AAV3S7M6</accession>
<evidence type="ECO:0000256" key="4">
    <source>
        <dbReference type="PIRSR" id="PIRSR036979-1"/>
    </source>
</evidence>
<keyword evidence="2 4" id="KW-0479">Metal-binding</keyword>
<dbReference type="InterPro" id="IPR005925">
    <property type="entry name" value="Agmatinase-rel"/>
</dbReference>
<comment type="cofactor">
    <cofactor evidence="4">
        <name>Mn(2+)</name>
        <dbReference type="ChEBI" id="CHEBI:29035"/>
    </cofactor>
    <text evidence="4">Binds 2 manganese ions per subunit.</text>
</comment>
<keyword evidence="3 5" id="KW-0378">Hydrolase</keyword>
<keyword evidence="4" id="KW-0464">Manganese</keyword>
<evidence type="ECO:0000256" key="5">
    <source>
        <dbReference type="RuleBase" id="RU003684"/>
    </source>
</evidence>
<dbReference type="InterPro" id="IPR006035">
    <property type="entry name" value="Ureohydrolase"/>
</dbReference>
<evidence type="ECO:0000256" key="3">
    <source>
        <dbReference type="ARBA" id="ARBA00022801"/>
    </source>
</evidence>
<dbReference type="CDD" id="cd11593">
    <property type="entry name" value="Agmatinase-like_2"/>
    <property type="match status" value="1"/>
</dbReference>
<protein>
    <submittedName>
        <fullName evidence="6">Agmatinase</fullName>
    </submittedName>
</protein>
<name>A0AAV3S7M6_9EURY</name>
<feature type="binding site" evidence="4">
    <location>
        <position position="198"/>
    </location>
    <ligand>
        <name>Mn(2+)</name>
        <dbReference type="ChEBI" id="CHEBI:29035"/>
        <label>1</label>
    </ligand>
</feature>
<dbReference type="GO" id="GO:0046872">
    <property type="term" value="F:metal ion binding"/>
    <property type="evidence" value="ECO:0007669"/>
    <property type="project" value="UniProtKB-KW"/>
</dbReference>
<gene>
    <name evidence="6" type="primary">speB</name>
    <name evidence="6" type="ORF">GCM10009066_11760</name>
</gene>
<dbReference type="PANTHER" id="PTHR11358:SF26">
    <property type="entry name" value="GUANIDINO ACID HYDROLASE, MITOCHONDRIAL"/>
    <property type="match status" value="1"/>
</dbReference>
<feature type="binding site" evidence="4">
    <location>
        <position position="101"/>
    </location>
    <ligand>
        <name>Mn(2+)</name>
        <dbReference type="ChEBI" id="CHEBI:29035"/>
        <label>1</label>
    </ligand>
</feature>
<dbReference type="GO" id="GO:0033389">
    <property type="term" value="P:putrescine biosynthetic process from arginine, via agmatine"/>
    <property type="evidence" value="ECO:0007669"/>
    <property type="project" value="TreeGrafter"/>
</dbReference>
<organism evidence="6 7">
    <name type="scientific">Halarchaeum salinum</name>
    <dbReference type="NCBI Taxonomy" id="489912"/>
    <lineage>
        <taxon>Archaea</taxon>
        <taxon>Methanobacteriati</taxon>
        <taxon>Methanobacteriota</taxon>
        <taxon>Stenosarchaea group</taxon>
        <taxon>Halobacteria</taxon>
        <taxon>Halobacteriales</taxon>
        <taxon>Halobacteriaceae</taxon>
    </lineage>
</organism>
<feature type="binding site" evidence="4">
    <location>
        <position position="122"/>
    </location>
    <ligand>
        <name>Mn(2+)</name>
        <dbReference type="ChEBI" id="CHEBI:29035"/>
        <label>1</label>
    </ligand>
</feature>
<dbReference type="SUPFAM" id="SSF52768">
    <property type="entry name" value="Arginase/deacetylase"/>
    <property type="match status" value="1"/>
</dbReference>
<feature type="binding site" evidence="4">
    <location>
        <position position="124"/>
    </location>
    <ligand>
        <name>Mn(2+)</name>
        <dbReference type="ChEBI" id="CHEBI:29035"/>
        <label>2</label>
    </ligand>
</feature>